<dbReference type="PANTHER" id="PTHR43861">
    <property type="entry name" value="TRANS-ACONITATE 2-METHYLTRANSFERASE-RELATED"/>
    <property type="match status" value="1"/>
</dbReference>
<organism evidence="2 3">
    <name type="scientific">Aestuariivirga litoralis</name>
    <dbReference type="NCBI Taxonomy" id="2650924"/>
    <lineage>
        <taxon>Bacteria</taxon>
        <taxon>Pseudomonadati</taxon>
        <taxon>Pseudomonadota</taxon>
        <taxon>Alphaproteobacteria</taxon>
        <taxon>Hyphomicrobiales</taxon>
        <taxon>Aestuariivirgaceae</taxon>
        <taxon>Aestuariivirga</taxon>
    </lineage>
</organism>
<keyword evidence="2" id="KW-0808">Transferase</keyword>
<dbReference type="SUPFAM" id="SSF53335">
    <property type="entry name" value="S-adenosyl-L-methionine-dependent methyltransferases"/>
    <property type="match status" value="1"/>
</dbReference>
<name>A0A2W2AKZ4_9HYPH</name>
<accession>A0A2W2AKZ4</accession>
<dbReference type="GO" id="GO:0008757">
    <property type="term" value="F:S-adenosylmethionine-dependent methyltransferase activity"/>
    <property type="evidence" value="ECO:0007669"/>
    <property type="project" value="InterPro"/>
</dbReference>
<keyword evidence="2" id="KW-0489">Methyltransferase</keyword>
<feature type="domain" description="Methyltransferase type 11" evidence="1">
    <location>
        <begin position="45"/>
        <end position="132"/>
    </location>
</feature>
<comment type="caution">
    <text evidence="2">The sequence shown here is derived from an EMBL/GenBank/DDBJ whole genome shotgun (WGS) entry which is preliminary data.</text>
</comment>
<protein>
    <submittedName>
        <fullName evidence="2">SAM-dependent methyltransferase</fullName>
    </submittedName>
</protein>
<dbReference type="EMBL" id="QKVK01000006">
    <property type="protein sequence ID" value="PZF76215.1"/>
    <property type="molecule type" value="Genomic_DNA"/>
</dbReference>
<sequence length="255" mass="27314">MAEARPDPRLQQWSAGSYDTHARFVSDLASGVVDWLAPRAGERILDVGCGDGVLTAELRDRGVDVVGVDSSADFIAAAQARGLDARLMDGEALAFGPEFDAVFSNAALHWMPQADDVVAGIARALKPGGRFVAEFGGHGNVAAIVTAMRAVGLSRGGDLALANPWYFPAPQVYQAVLERHGFSVSRIALIPRPVVLKTGIEGWLMLFRKPFFAQFGANAQQALAETVDLLRPALCDAEGNWTADYVRLRVEAVKP</sequence>
<reference evidence="3" key="1">
    <citation type="submission" date="2018-06" db="EMBL/GenBank/DDBJ databases">
        <title>Aestuariibacter litoralis strain KCTC 52945T.</title>
        <authorList>
            <person name="Li X."/>
            <person name="Salam N."/>
            <person name="Li J.-L."/>
            <person name="Chen Y.-M."/>
            <person name="Yang Z.-W."/>
            <person name="Zhang L.-Y."/>
            <person name="Han M.-X."/>
            <person name="Xiao M."/>
            <person name="Li W.-J."/>
        </authorList>
    </citation>
    <scope>NUCLEOTIDE SEQUENCE [LARGE SCALE GENOMIC DNA]</scope>
    <source>
        <strain evidence="3">KCTC 52945</strain>
    </source>
</reference>
<evidence type="ECO:0000313" key="2">
    <source>
        <dbReference type="EMBL" id="PZF76215.1"/>
    </source>
</evidence>
<gene>
    <name evidence="2" type="ORF">DK847_13505</name>
</gene>
<evidence type="ECO:0000313" key="3">
    <source>
        <dbReference type="Proteomes" id="UP000248795"/>
    </source>
</evidence>
<dbReference type="Proteomes" id="UP000248795">
    <property type="component" value="Unassembled WGS sequence"/>
</dbReference>
<evidence type="ECO:0000259" key="1">
    <source>
        <dbReference type="Pfam" id="PF08241"/>
    </source>
</evidence>
<proteinExistence type="predicted"/>
<dbReference type="InterPro" id="IPR029063">
    <property type="entry name" value="SAM-dependent_MTases_sf"/>
</dbReference>
<dbReference type="Gene3D" id="3.40.50.150">
    <property type="entry name" value="Vaccinia Virus protein VP39"/>
    <property type="match status" value="1"/>
</dbReference>
<dbReference type="GO" id="GO:0032259">
    <property type="term" value="P:methylation"/>
    <property type="evidence" value="ECO:0007669"/>
    <property type="project" value="UniProtKB-KW"/>
</dbReference>
<dbReference type="AlphaFoldDB" id="A0A2W2AKZ4"/>
<keyword evidence="3" id="KW-1185">Reference proteome</keyword>
<dbReference type="PANTHER" id="PTHR43861:SF1">
    <property type="entry name" value="TRANS-ACONITATE 2-METHYLTRANSFERASE"/>
    <property type="match status" value="1"/>
</dbReference>
<dbReference type="Pfam" id="PF08241">
    <property type="entry name" value="Methyltransf_11"/>
    <property type="match status" value="1"/>
</dbReference>
<dbReference type="CDD" id="cd02440">
    <property type="entry name" value="AdoMet_MTases"/>
    <property type="match status" value="1"/>
</dbReference>
<dbReference type="RefSeq" id="WP_111199052.1">
    <property type="nucleotide sequence ID" value="NZ_QKVK01000006.1"/>
</dbReference>
<dbReference type="InterPro" id="IPR013216">
    <property type="entry name" value="Methyltransf_11"/>
</dbReference>